<feature type="region of interest" description="Disordered" evidence="14">
    <location>
        <begin position="483"/>
        <end position="509"/>
    </location>
</feature>
<keyword evidence="7 15" id="KW-1133">Transmembrane helix</keyword>
<accession>A0ABN7RX53</accession>
<evidence type="ECO:0000256" key="11">
    <source>
        <dbReference type="ARBA" id="ARBA00023180"/>
    </source>
</evidence>
<dbReference type="InterPro" id="IPR038377">
    <property type="entry name" value="Na/Glc_symporter_sf"/>
</dbReference>
<feature type="transmembrane region" description="Helical" evidence="15">
    <location>
        <begin position="74"/>
        <end position="93"/>
    </location>
</feature>
<keyword evidence="8" id="KW-0915">Sodium</keyword>
<dbReference type="InterPro" id="IPR052244">
    <property type="entry name" value="Choline_transporter"/>
</dbReference>
<evidence type="ECO:0000256" key="10">
    <source>
        <dbReference type="ARBA" id="ARBA00023136"/>
    </source>
</evidence>
<dbReference type="Gene3D" id="1.20.1730.10">
    <property type="entry name" value="Sodium/glucose cotransporter"/>
    <property type="match status" value="2"/>
</dbReference>
<keyword evidence="10 15" id="KW-0472">Membrane</keyword>
<protein>
    <submittedName>
        <fullName evidence="16">Oidioi.mRNA.OKI2018_I69.PAR.g11753.t1.cds</fullName>
    </submittedName>
</protein>
<evidence type="ECO:0000256" key="9">
    <source>
        <dbReference type="ARBA" id="ARBA00023065"/>
    </source>
</evidence>
<feature type="transmembrane region" description="Helical" evidence="15">
    <location>
        <begin position="250"/>
        <end position="273"/>
    </location>
</feature>
<sequence>MQNISLSLADNCEALKSCAPEKNLCKRNAAAPAWYQIAGIAFFYMAILLTGIYATRRGKKLRRMSMDLAQDSMIAGRNIGLFIGVFTMTATWVGGGYINATAQMVYSNGGGLLWTQAPFGYAISLALGGILFAEKMRTKVIGGLYSVAYTDVIQLFCILIGLCVAIPYAASHDAVKMNPFSTERNPVDYALSCFTYEKNISWLGNWSTLKDYKTLGQWTDSYLLLMFGGIPWQVYFQRVLSSDTAHHAKLLSFFAAAGCIIMSIPPIMIGAIARSTDWTETNFFEQKQYNPEECGETDKILPIVLATLTPPVVSTIGLGAISAAVMSSADSSILSAASMFTHNIWSESISPGSSEKAVMRVMRISIVTVGVLATVLAIKGTSVYSLWYLSGDIVYVTLFPQLLLVVHFEDKINARGSQIGLLIGVILRAIGGDTGLNIPALVEFPGYDCKSNTQYFPFRSLAMLGTLVGCLVGSAVFTDPHPISEEEEDTPSIKRARPQLSPAQLTVKR</sequence>
<evidence type="ECO:0000256" key="6">
    <source>
        <dbReference type="ARBA" id="ARBA00022979"/>
    </source>
</evidence>
<evidence type="ECO:0000256" key="4">
    <source>
        <dbReference type="ARBA" id="ARBA00022692"/>
    </source>
</evidence>
<name>A0ABN7RX53_OIKDI</name>
<reference evidence="16 17" key="1">
    <citation type="submission" date="2021-04" db="EMBL/GenBank/DDBJ databases">
        <authorList>
            <person name="Bliznina A."/>
        </authorList>
    </citation>
    <scope>NUCLEOTIDE SEQUENCE [LARGE SCALE GENOMIC DNA]</scope>
</reference>
<evidence type="ECO:0000313" key="17">
    <source>
        <dbReference type="Proteomes" id="UP001158576"/>
    </source>
</evidence>
<keyword evidence="12" id="KW-0739">Sodium transport</keyword>
<keyword evidence="3" id="KW-0813">Transport</keyword>
<feature type="transmembrane region" description="Helical" evidence="15">
    <location>
        <begin position="144"/>
        <end position="170"/>
    </location>
</feature>
<dbReference type="CDD" id="cd11474">
    <property type="entry name" value="SLC5sbd_CHT"/>
    <property type="match status" value="1"/>
</dbReference>
<keyword evidence="6" id="KW-0530">Neurotransmitter biosynthesis</keyword>
<evidence type="ECO:0000256" key="7">
    <source>
        <dbReference type="ARBA" id="ARBA00022989"/>
    </source>
</evidence>
<dbReference type="InterPro" id="IPR001734">
    <property type="entry name" value="Na/solute_symporter"/>
</dbReference>
<keyword evidence="5" id="KW-0769">Symport</keyword>
<evidence type="ECO:0000256" key="3">
    <source>
        <dbReference type="ARBA" id="ARBA00022448"/>
    </source>
</evidence>
<feature type="transmembrane region" description="Helical" evidence="15">
    <location>
        <begin position="361"/>
        <end position="380"/>
    </location>
</feature>
<dbReference type="EMBL" id="OU015568">
    <property type="protein sequence ID" value="CAG5088154.1"/>
    <property type="molecule type" value="Genomic_DNA"/>
</dbReference>
<evidence type="ECO:0000256" key="14">
    <source>
        <dbReference type="SAM" id="MobiDB-lite"/>
    </source>
</evidence>
<keyword evidence="4 15" id="KW-0812">Transmembrane</keyword>
<proteinExistence type="inferred from homology"/>
<comment type="subcellular location">
    <subcellularLocation>
        <location evidence="1">Membrane</location>
        <topology evidence="1">Multi-pass membrane protein</topology>
    </subcellularLocation>
</comment>
<keyword evidence="17" id="KW-1185">Reference proteome</keyword>
<gene>
    <name evidence="16" type="ORF">OKIOD_LOCUS3311</name>
</gene>
<evidence type="ECO:0000256" key="5">
    <source>
        <dbReference type="ARBA" id="ARBA00022847"/>
    </source>
</evidence>
<comment type="similarity">
    <text evidence="2 13">Belongs to the sodium:solute symporter (SSF) (TC 2.A.21) family.</text>
</comment>
<dbReference type="PROSITE" id="PS50283">
    <property type="entry name" value="NA_SOLUT_SYMP_3"/>
    <property type="match status" value="2"/>
</dbReference>
<evidence type="ECO:0000256" key="15">
    <source>
        <dbReference type="SAM" id="Phobius"/>
    </source>
</evidence>
<dbReference type="Proteomes" id="UP001158576">
    <property type="component" value="Chromosome PAR"/>
</dbReference>
<feature type="transmembrane region" description="Helical" evidence="15">
    <location>
        <begin position="113"/>
        <end position="132"/>
    </location>
</feature>
<feature type="transmembrane region" description="Helical" evidence="15">
    <location>
        <begin position="458"/>
        <end position="477"/>
    </location>
</feature>
<evidence type="ECO:0000256" key="8">
    <source>
        <dbReference type="ARBA" id="ARBA00023053"/>
    </source>
</evidence>
<feature type="transmembrane region" description="Helical" evidence="15">
    <location>
        <begin position="221"/>
        <end position="238"/>
    </location>
</feature>
<dbReference type="PANTHER" id="PTHR45897:SF4">
    <property type="entry name" value="HIGH-AFFINITY CHOLINE TRANSPORTER 1"/>
    <property type="match status" value="1"/>
</dbReference>
<evidence type="ECO:0000256" key="13">
    <source>
        <dbReference type="RuleBase" id="RU362091"/>
    </source>
</evidence>
<feature type="transmembrane region" description="Helical" evidence="15">
    <location>
        <begin position="33"/>
        <end position="54"/>
    </location>
</feature>
<evidence type="ECO:0000256" key="12">
    <source>
        <dbReference type="ARBA" id="ARBA00023201"/>
    </source>
</evidence>
<evidence type="ECO:0000256" key="1">
    <source>
        <dbReference type="ARBA" id="ARBA00004141"/>
    </source>
</evidence>
<dbReference type="Pfam" id="PF00474">
    <property type="entry name" value="SSF"/>
    <property type="match status" value="1"/>
</dbReference>
<organism evidence="16 17">
    <name type="scientific">Oikopleura dioica</name>
    <name type="common">Tunicate</name>
    <dbReference type="NCBI Taxonomy" id="34765"/>
    <lineage>
        <taxon>Eukaryota</taxon>
        <taxon>Metazoa</taxon>
        <taxon>Chordata</taxon>
        <taxon>Tunicata</taxon>
        <taxon>Appendicularia</taxon>
        <taxon>Copelata</taxon>
        <taxon>Oikopleuridae</taxon>
        <taxon>Oikopleura</taxon>
    </lineage>
</organism>
<keyword evidence="11" id="KW-0325">Glycoprotein</keyword>
<evidence type="ECO:0000256" key="2">
    <source>
        <dbReference type="ARBA" id="ARBA00006434"/>
    </source>
</evidence>
<evidence type="ECO:0000313" key="16">
    <source>
        <dbReference type="EMBL" id="CAG5088154.1"/>
    </source>
</evidence>
<keyword evidence="9" id="KW-0406">Ion transport</keyword>
<dbReference type="PANTHER" id="PTHR45897">
    <property type="entry name" value="HIGH-AFFINITY CHOLINE TRANSPORTER 1"/>
    <property type="match status" value="1"/>
</dbReference>